<dbReference type="EMBL" id="BKAG01000058">
    <property type="protein sequence ID" value="GEP45784.1"/>
    <property type="molecule type" value="Genomic_DNA"/>
</dbReference>
<gene>
    <name evidence="1" type="ORF">BGE01nite_50750</name>
</gene>
<dbReference type="AlphaFoldDB" id="A0A512MGD2"/>
<evidence type="ECO:0000313" key="2">
    <source>
        <dbReference type="Proteomes" id="UP000321577"/>
    </source>
</evidence>
<organism evidence="1 2">
    <name type="scientific">Brevifollis gellanilyticus</name>
    <dbReference type="NCBI Taxonomy" id="748831"/>
    <lineage>
        <taxon>Bacteria</taxon>
        <taxon>Pseudomonadati</taxon>
        <taxon>Verrucomicrobiota</taxon>
        <taxon>Verrucomicrobiia</taxon>
        <taxon>Verrucomicrobiales</taxon>
        <taxon>Verrucomicrobiaceae</taxon>
    </lineage>
</organism>
<proteinExistence type="predicted"/>
<name>A0A512MGD2_9BACT</name>
<reference evidence="1 2" key="1">
    <citation type="submission" date="2019-07" db="EMBL/GenBank/DDBJ databases">
        <title>Whole genome shotgun sequence of Brevifollis gellanilyticus NBRC 108608.</title>
        <authorList>
            <person name="Hosoyama A."/>
            <person name="Uohara A."/>
            <person name="Ohji S."/>
            <person name="Ichikawa N."/>
        </authorList>
    </citation>
    <scope>NUCLEOTIDE SEQUENCE [LARGE SCALE GENOMIC DNA]</scope>
    <source>
        <strain evidence="1 2">NBRC 108608</strain>
    </source>
</reference>
<comment type="caution">
    <text evidence="1">The sequence shown here is derived from an EMBL/GenBank/DDBJ whole genome shotgun (WGS) entry which is preliminary data.</text>
</comment>
<accession>A0A512MGD2</accession>
<evidence type="ECO:0000313" key="1">
    <source>
        <dbReference type="EMBL" id="GEP45784.1"/>
    </source>
</evidence>
<keyword evidence="2" id="KW-1185">Reference proteome</keyword>
<protein>
    <submittedName>
        <fullName evidence="1">Uncharacterized protein</fullName>
    </submittedName>
</protein>
<sequence>MQRFESELKARQPELKRELSRNDAELEISRWQRVLDWTPAEVSAVRRLAMPKIIARAEARVHGGLSPEAYQAGVAAARAALDEAMLEALGNDRSEAWRRASQRARERSIEDRVNSSLRVIEDVISLESAQKDRLHAALTARASAEPTGPADDSLVLKVSHDAGILPPLSDEIILAKDILTPEQMIQFDLAQESQRKMSEIVLDSFRRLLSRLATSSKS</sequence>
<dbReference type="Proteomes" id="UP000321577">
    <property type="component" value="Unassembled WGS sequence"/>
</dbReference>